<comment type="subcellular location">
    <subcellularLocation>
        <location evidence="1">Cell membrane</location>
        <topology evidence="1">Multi-pass membrane protein</topology>
    </subcellularLocation>
</comment>
<feature type="transmembrane region" description="Helical" evidence="8">
    <location>
        <begin position="419"/>
        <end position="439"/>
    </location>
</feature>
<keyword evidence="5 8" id="KW-0812">Transmembrane</keyword>
<dbReference type="PANTHER" id="PTHR33908:SF3">
    <property type="entry name" value="UNDECAPRENYL PHOSPHATE-ALPHA-4-AMINO-4-DEOXY-L-ARABINOSE ARABINOSYL TRANSFERASE"/>
    <property type="match status" value="1"/>
</dbReference>
<feature type="transmembrane region" description="Helical" evidence="8">
    <location>
        <begin position="149"/>
        <end position="167"/>
    </location>
</feature>
<feature type="transmembrane region" description="Helical" evidence="8">
    <location>
        <begin position="201"/>
        <end position="220"/>
    </location>
</feature>
<evidence type="ECO:0000256" key="8">
    <source>
        <dbReference type="SAM" id="Phobius"/>
    </source>
</evidence>
<gene>
    <name evidence="9" type="ORF">QO010_004436</name>
</gene>
<reference evidence="9 10" key="1">
    <citation type="submission" date="2023-07" db="EMBL/GenBank/DDBJ databases">
        <title>Genomic Encyclopedia of Type Strains, Phase IV (KMG-IV): sequencing the most valuable type-strain genomes for metagenomic binning, comparative biology and taxonomic classification.</title>
        <authorList>
            <person name="Goeker M."/>
        </authorList>
    </citation>
    <scope>NUCLEOTIDE SEQUENCE [LARGE SCALE GENOMIC DNA]</scope>
    <source>
        <strain evidence="9 10">DSM 18695</strain>
    </source>
</reference>
<evidence type="ECO:0000256" key="5">
    <source>
        <dbReference type="ARBA" id="ARBA00022692"/>
    </source>
</evidence>
<feature type="transmembrane region" description="Helical" evidence="8">
    <location>
        <begin position="179"/>
        <end position="195"/>
    </location>
</feature>
<proteinExistence type="predicted"/>
<feature type="transmembrane region" description="Helical" evidence="8">
    <location>
        <begin position="446"/>
        <end position="466"/>
    </location>
</feature>
<dbReference type="EMBL" id="JAUSVS010000013">
    <property type="protein sequence ID" value="MDQ0466640.1"/>
    <property type="molecule type" value="Genomic_DNA"/>
</dbReference>
<dbReference type="InterPro" id="IPR050297">
    <property type="entry name" value="LipidA_mod_glycosyltrf_83"/>
</dbReference>
<dbReference type="RefSeq" id="WP_307352773.1">
    <property type="nucleotide sequence ID" value="NZ_JAUSVS010000013.1"/>
</dbReference>
<comment type="caution">
    <text evidence="9">The sequence shown here is derived from an EMBL/GenBank/DDBJ whole genome shotgun (WGS) entry which is preliminary data.</text>
</comment>
<accession>A0ABU0IXC5</accession>
<protein>
    <submittedName>
        <fullName evidence="9">4-amino-4-deoxy-L-arabinose transferase-like glycosyltransferase</fullName>
    </submittedName>
</protein>
<evidence type="ECO:0000313" key="9">
    <source>
        <dbReference type="EMBL" id="MDQ0466640.1"/>
    </source>
</evidence>
<evidence type="ECO:0000256" key="1">
    <source>
        <dbReference type="ARBA" id="ARBA00004651"/>
    </source>
</evidence>
<feature type="transmembrane region" description="Helical" evidence="8">
    <location>
        <begin position="308"/>
        <end position="329"/>
    </location>
</feature>
<feature type="transmembrane region" description="Helical" evidence="8">
    <location>
        <begin position="255"/>
        <end position="272"/>
    </location>
</feature>
<keyword evidence="6 8" id="KW-1133">Transmembrane helix</keyword>
<sequence>MTLESRLDAWSQGWRGPLIAAVVAFLAGLPGAFTMPPMDRDESRFVQATSQMFETGDFVDIRLQDRPRDKKPVGIHWLQAVSVAAFSSVENRDIWPYRIPSLLGAALAAAACAWGAAGFMRSRFALLAGAMLGSSLLLSTEALTAKTDAVLAGAVTLALAAMARLYLSTRGGPPVGWRTKTLFWVGIALGTLVKGPVGPLVALLTGLALWVSAMGGYLWAHRPAKLRAPTGQEFGEFTAAVGSEMAFLRQLGWRWGLLFVLLVCGPWAWAITVSTDGGFWGSAITGDLAPKLAGGHERHGGLFGYHTLIAGILLFPATLLLPAGLVTAWQKRVEPGLRFALCWLIPTWLMFELLPTKLFHYTLPAHGALAWMMAAALREALGTKVRWAGAGLAVFMGSILAIAAVYLMSQFGDPTDTPWTAVTAGLFVLTALIGAYLLLNRAAVTAIVVAGALGVLAHTALFSGLAPRLEPLWVSRGIVRTLDQNGLNPRGGIVPGPVEIAGFNEPSLVFALGTATGLGNGPDAAEAISEGRPAVVDRKQMPSFLAAMAQRGLTPRPVGTFTGKDYTNNHTMVLTFYRGEPVAPAPSRVSP</sequence>
<keyword evidence="10" id="KW-1185">Reference proteome</keyword>
<feature type="transmembrane region" description="Helical" evidence="8">
    <location>
        <begin position="389"/>
        <end position="407"/>
    </location>
</feature>
<dbReference type="PANTHER" id="PTHR33908">
    <property type="entry name" value="MANNOSYLTRANSFERASE YKCB-RELATED"/>
    <property type="match status" value="1"/>
</dbReference>
<name>A0ABU0IXC5_9CAUL</name>
<evidence type="ECO:0000256" key="2">
    <source>
        <dbReference type="ARBA" id="ARBA00022475"/>
    </source>
</evidence>
<feature type="transmembrane region" description="Helical" evidence="8">
    <location>
        <begin position="95"/>
        <end position="117"/>
    </location>
</feature>
<evidence type="ECO:0000313" key="10">
    <source>
        <dbReference type="Proteomes" id="UP001228905"/>
    </source>
</evidence>
<keyword evidence="2" id="KW-1003">Cell membrane</keyword>
<feature type="transmembrane region" description="Helical" evidence="8">
    <location>
        <begin position="14"/>
        <end position="35"/>
    </location>
</feature>
<evidence type="ECO:0000256" key="6">
    <source>
        <dbReference type="ARBA" id="ARBA00022989"/>
    </source>
</evidence>
<evidence type="ECO:0000256" key="3">
    <source>
        <dbReference type="ARBA" id="ARBA00022676"/>
    </source>
</evidence>
<organism evidence="9 10">
    <name type="scientific">Caulobacter ginsengisoli</name>
    <dbReference type="NCBI Taxonomy" id="400775"/>
    <lineage>
        <taxon>Bacteria</taxon>
        <taxon>Pseudomonadati</taxon>
        <taxon>Pseudomonadota</taxon>
        <taxon>Alphaproteobacteria</taxon>
        <taxon>Caulobacterales</taxon>
        <taxon>Caulobacteraceae</taxon>
        <taxon>Caulobacter</taxon>
    </lineage>
</organism>
<keyword evidence="3" id="KW-0328">Glycosyltransferase</keyword>
<feature type="transmembrane region" description="Helical" evidence="8">
    <location>
        <begin position="124"/>
        <end position="143"/>
    </location>
</feature>
<keyword evidence="4" id="KW-0808">Transferase</keyword>
<dbReference type="Proteomes" id="UP001228905">
    <property type="component" value="Unassembled WGS sequence"/>
</dbReference>
<evidence type="ECO:0000256" key="4">
    <source>
        <dbReference type="ARBA" id="ARBA00022679"/>
    </source>
</evidence>
<keyword evidence="7 8" id="KW-0472">Membrane</keyword>
<evidence type="ECO:0000256" key="7">
    <source>
        <dbReference type="ARBA" id="ARBA00023136"/>
    </source>
</evidence>